<dbReference type="InterPro" id="IPR000719">
    <property type="entry name" value="Prot_kinase_dom"/>
</dbReference>
<dbReference type="EMBL" id="LGTL01000006">
    <property type="protein sequence ID" value="KPA81833.1"/>
    <property type="molecule type" value="Genomic_DNA"/>
</dbReference>
<organism evidence="13 14">
    <name type="scientific">Leptomonas pyrrhocoris</name>
    <name type="common">Firebug parasite</name>
    <dbReference type="NCBI Taxonomy" id="157538"/>
    <lineage>
        <taxon>Eukaryota</taxon>
        <taxon>Discoba</taxon>
        <taxon>Euglenozoa</taxon>
        <taxon>Kinetoplastea</taxon>
        <taxon>Metakinetoplastina</taxon>
        <taxon>Trypanosomatida</taxon>
        <taxon>Trypanosomatidae</taxon>
        <taxon>Leishmaniinae</taxon>
        <taxon>Leptomonas</taxon>
    </lineage>
</organism>
<keyword evidence="14" id="KW-1185">Reference proteome</keyword>
<dbReference type="InterPro" id="IPR050117">
    <property type="entry name" value="MAPK"/>
</dbReference>
<dbReference type="Proteomes" id="UP000037923">
    <property type="component" value="Unassembled WGS sequence"/>
</dbReference>
<dbReference type="PANTHER" id="PTHR24055">
    <property type="entry name" value="MITOGEN-ACTIVATED PROTEIN KINASE"/>
    <property type="match status" value="1"/>
</dbReference>
<dbReference type="Gene3D" id="3.30.200.20">
    <property type="entry name" value="Phosphorylase Kinase, domain 1"/>
    <property type="match status" value="1"/>
</dbReference>
<keyword evidence="4 9" id="KW-0547">Nucleotide-binding</keyword>
<comment type="similarity">
    <text evidence="11">Belongs to the protein kinase superfamily. Ser/Thr protein kinase family. MAP kinase subfamily.</text>
</comment>
<evidence type="ECO:0000313" key="13">
    <source>
        <dbReference type="EMBL" id="KPA81833.1"/>
    </source>
</evidence>
<feature type="binding site" evidence="9">
    <location>
        <position position="43"/>
    </location>
    <ligand>
        <name>ATP</name>
        <dbReference type="ChEBI" id="CHEBI:30616"/>
    </ligand>
</feature>
<evidence type="ECO:0000256" key="4">
    <source>
        <dbReference type="ARBA" id="ARBA00022741"/>
    </source>
</evidence>
<evidence type="ECO:0000256" key="2">
    <source>
        <dbReference type="ARBA" id="ARBA00022527"/>
    </source>
</evidence>
<keyword evidence="3 11" id="KW-0808">Transferase</keyword>
<dbReference type="FunFam" id="1.10.510.10:FF:000238">
    <property type="entry name" value="Mitogen-activated protein kinase"/>
    <property type="match status" value="1"/>
</dbReference>
<evidence type="ECO:0000313" key="14">
    <source>
        <dbReference type="Proteomes" id="UP000037923"/>
    </source>
</evidence>
<evidence type="ECO:0000256" key="1">
    <source>
        <dbReference type="ARBA" id="ARBA00012411"/>
    </source>
</evidence>
<accession>A0A0M9G434</accession>
<name>A0A0M9G434_LEPPY</name>
<dbReference type="OrthoDB" id="240793at2759"/>
<dbReference type="AlphaFoldDB" id="A0A0M9G434"/>
<evidence type="ECO:0000256" key="8">
    <source>
        <dbReference type="ARBA" id="ARBA00048312"/>
    </source>
</evidence>
<gene>
    <name evidence="13" type="ORF">ABB37_04093</name>
</gene>
<dbReference type="SMART" id="SM00220">
    <property type="entry name" value="S_TKc"/>
    <property type="match status" value="1"/>
</dbReference>
<reference evidence="13 14" key="1">
    <citation type="submission" date="2015-07" db="EMBL/GenBank/DDBJ databases">
        <title>High-quality genome of monoxenous trypanosomatid Leptomonas pyrrhocoris.</title>
        <authorList>
            <person name="Flegontov P."/>
            <person name="Butenko A."/>
            <person name="Firsov S."/>
            <person name="Vlcek C."/>
            <person name="Logacheva M.D."/>
            <person name="Field M."/>
            <person name="Filatov D."/>
            <person name="Flegontova O."/>
            <person name="Gerasimov E."/>
            <person name="Jackson A.P."/>
            <person name="Kelly S."/>
            <person name="Opperdoes F."/>
            <person name="O'Reilly A."/>
            <person name="Votypka J."/>
            <person name="Yurchenko V."/>
            <person name="Lukes J."/>
        </authorList>
    </citation>
    <scope>NUCLEOTIDE SEQUENCE [LARGE SCALE GENOMIC DNA]</scope>
    <source>
        <strain evidence="13">H10</strain>
    </source>
</reference>
<evidence type="ECO:0000256" key="6">
    <source>
        <dbReference type="ARBA" id="ARBA00022840"/>
    </source>
</evidence>
<feature type="domain" description="Protein kinase" evidence="12">
    <location>
        <begin position="14"/>
        <end position="305"/>
    </location>
</feature>
<dbReference type="PROSITE" id="PS01351">
    <property type="entry name" value="MAPK"/>
    <property type="match status" value="1"/>
</dbReference>
<dbReference type="GO" id="GO:0004707">
    <property type="term" value="F:MAP kinase activity"/>
    <property type="evidence" value="ECO:0007669"/>
    <property type="project" value="UniProtKB-EC"/>
</dbReference>
<evidence type="ECO:0000256" key="10">
    <source>
        <dbReference type="RuleBase" id="RU000304"/>
    </source>
</evidence>
<dbReference type="OMA" id="AMDMWAV"/>
<dbReference type="EC" id="2.7.11.24" evidence="1 11"/>
<dbReference type="GO" id="GO:0106310">
    <property type="term" value="F:protein serine kinase activity"/>
    <property type="evidence" value="ECO:0007669"/>
    <property type="project" value="RHEA"/>
</dbReference>
<dbReference type="InterPro" id="IPR017441">
    <property type="entry name" value="Protein_kinase_ATP_BS"/>
</dbReference>
<dbReference type="RefSeq" id="XP_015660272.1">
    <property type="nucleotide sequence ID" value="XM_015801652.1"/>
</dbReference>
<dbReference type="PROSITE" id="PS50011">
    <property type="entry name" value="PROTEIN_KINASE_DOM"/>
    <property type="match status" value="1"/>
</dbReference>
<comment type="caution">
    <text evidence="13">The sequence shown here is derived from an EMBL/GenBank/DDBJ whole genome shotgun (WGS) entry which is preliminary data.</text>
</comment>
<comment type="cofactor">
    <cofactor evidence="11">
        <name>Mg(2+)</name>
        <dbReference type="ChEBI" id="CHEBI:18420"/>
    </cofactor>
</comment>
<keyword evidence="6 9" id="KW-0067">ATP-binding</keyword>
<proteinExistence type="inferred from homology"/>
<dbReference type="SUPFAM" id="SSF56112">
    <property type="entry name" value="Protein kinase-like (PK-like)"/>
    <property type="match status" value="1"/>
</dbReference>
<comment type="catalytic activity">
    <reaction evidence="7 11">
        <text>L-threonyl-[protein] + ATP = O-phospho-L-threonyl-[protein] + ADP + H(+)</text>
        <dbReference type="Rhea" id="RHEA:46608"/>
        <dbReference type="Rhea" id="RHEA-COMP:11060"/>
        <dbReference type="Rhea" id="RHEA-COMP:11605"/>
        <dbReference type="ChEBI" id="CHEBI:15378"/>
        <dbReference type="ChEBI" id="CHEBI:30013"/>
        <dbReference type="ChEBI" id="CHEBI:30616"/>
        <dbReference type="ChEBI" id="CHEBI:61977"/>
        <dbReference type="ChEBI" id="CHEBI:456216"/>
        <dbReference type="EC" id="2.7.11.24"/>
    </reaction>
</comment>
<dbReference type="VEuPathDB" id="TriTrypDB:LpyrH10_06_4630"/>
<dbReference type="InterPro" id="IPR003527">
    <property type="entry name" value="MAP_kinase_CS"/>
</dbReference>
<evidence type="ECO:0000259" key="12">
    <source>
        <dbReference type="PROSITE" id="PS50011"/>
    </source>
</evidence>
<dbReference type="GO" id="GO:0005524">
    <property type="term" value="F:ATP binding"/>
    <property type="evidence" value="ECO:0007669"/>
    <property type="project" value="UniProtKB-UniRule"/>
</dbReference>
<protein>
    <recommendedName>
        <fullName evidence="1 11">Mitogen-activated protein kinase</fullName>
        <ecNumber evidence="1 11">2.7.11.24</ecNumber>
    </recommendedName>
</protein>
<keyword evidence="5 11" id="KW-0418">Kinase</keyword>
<dbReference type="Pfam" id="PF00069">
    <property type="entry name" value="Pkinase"/>
    <property type="match status" value="1"/>
</dbReference>
<dbReference type="Gene3D" id="1.10.510.10">
    <property type="entry name" value="Transferase(Phosphotransferase) domain 1"/>
    <property type="match status" value="1"/>
</dbReference>
<dbReference type="InterPro" id="IPR008271">
    <property type="entry name" value="Ser/Thr_kinase_AS"/>
</dbReference>
<dbReference type="PROSITE" id="PS00107">
    <property type="entry name" value="PROTEIN_KINASE_ATP"/>
    <property type="match status" value="1"/>
</dbReference>
<evidence type="ECO:0000256" key="11">
    <source>
        <dbReference type="RuleBase" id="RU361165"/>
    </source>
</evidence>
<dbReference type="PROSITE" id="PS00108">
    <property type="entry name" value="PROTEIN_KINASE_ST"/>
    <property type="match status" value="1"/>
</dbReference>
<evidence type="ECO:0000256" key="9">
    <source>
        <dbReference type="PROSITE-ProRule" id="PRU10141"/>
    </source>
</evidence>
<evidence type="ECO:0000256" key="7">
    <source>
        <dbReference type="ARBA" id="ARBA00047592"/>
    </source>
</evidence>
<comment type="activity regulation">
    <text evidence="11">Activated by threonine and tyrosine phosphorylation.</text>
</comment>
<keyword evidence="2 10" id="KW-0723">Serine/threonine-protein kinase</keyword>
<comment type="catalytic activity">
    <reaction evidence="8">
        <text>L-seryl-[protein] + ATP = O-phospho-L-seryl-[protein] + ADP + H(+)</text>
        <dbReference type="Rhea" id="RHEA:17989"/>
        <dbReference type="Rhea" id="RHEA-COMP:9863"/>
        <dbReference type="Rhea" id="RHEA-COMP:11604"/>
        <dbReference type="ChEBI" id="CHEBI:15378"/>
        <dbReference type="ChEBI" id="CHEBI:29999"/>
        <dbReference type="ChEBI" id="CHEBI:30616"/>
        <dbReference type="ChEBI" id="CHEBI:83421"/>
        <dbReference type="ChEBI" id="CHEBI:456216"/>
        <dbReference type="EC" id="2.7.11.24"/>
    </reaction>
</comment>
<evidence type="ECO:0000256" key="5">
    <source>
        <dbReference type="ARBA" id="ARBA00022777"/>
    </source>
</evidence>
<evidence type="ECO:0000256" key="3">
    <source>
        <dbReference type="ARBA" id="ARBA00022679"/>
    </source>
</evidence>
<dbReference type="FunFam" id="3.30.200.20:FF:000166">
    <property type="entry name" value="Mitogen-activated protein kinase"/>
    <property type="match status" value="1"/>
</dbReference>
<sequence>MASYGIDGEVEQRYRVLRHIGSGAYGVVWCAVDRRTGRHVALKKVYDAFGNVQDAQRTYREVMLLQRLHGNPSVVGLLNVIRAANDIDLYLVFELVETDLTAIIRKKLLQRDHKRYLAYQMLKTVAQLHAQNIIHRDLKPANVFVSSDCSIKIGDFGLARTFRSGFDNEQEFLDLTDYIATRWYRSPEILVKSKAYSTAMDMWAMGCVIGEMLLGHPLFEGRSTLDQLRLIVEAIGVPSDADVRSLRSPEIERLVESLPIPLSFAPLVENRDLKDSEATDLMTKLIVFNPTKRLTAVEALQHPYVAPFVRPGDLEKLQNLEPIVLPLVDEHVYANDEYKAALYSEVSTKYRHHMTDLY</sequence>
<dbReference type="GeneID" id="26904384"/>
<keyword evidence="11" id="KW-0460">Magnesium</keyword>
<dbReference type="InterPro" id="IPR011009">
    <property type="entry name" value="Kinase-like_dom_sf"/>
</dbReference>